<name>A0A061RSZ6_9CHLO</name>
<proteinExistence type="predicted"/>
<feature type="compositionally biased region" description="Pro residues" evidence="1">
    <location>
        <begin position="1"/>
        <end position="19"/>
    </location>
</feature>
<feature type="compositionally biased region" description="Basic residues" evidence="1">
    <location>
        <begin position="66"/>
        <end position="75"/>
    </location>
</feature>
<evidence type="ECO:0000256" key="1">
    <source>
        <dbReference type="SAM" id="MobiDB-lite"/>
    </source>
</evidence>
<gene>
    <name evidence="2" type="ORF">TSPGSL018_27685</name>
</gene>
<accession>A0A061RSZ6</accession>
<dbReference type="EMBL" id="GBEZ01012015">
    <property type="protein sequence ID" value="JAC73835.1"/>
    <property type="molecule type" value="Transcribed_RNA"/>
</dbReference>
<sequence>MPPSPSPNPLRWGRPPPLVPGTGAEDAAHRQPRRLLLHGPAAAVDSGSRELLWRQGGAYHDVGGARSRRRPRQRLHAGPQGAAPCDKVGALGYTKKGK</sequence>
<feature type="region of interest" description="Disordered" evidence="1">
    <location>
        <begin position="61"/>
        <end position="98"/>
    </location>
</feature>
<evidence type="ECO:0000313" key="2">
    <source>
        <dbReference type="EMBL" id="JAC73835.1"/>
    </source>
</evidence>
<feature type="region of interest" description="Disordered" evidence="1">
    <location>
        <begin position="1"/>
        <end position="29"/>
    </location>
</feature>
<protein>
    <submittedName>
        <fullName evidence="2">Uncharacterized protein</fullName>
    </submittedName>
</protein>
<reference evidence="2" key="1">
    <citation type="submission" date="2014-05" db="EMBL/GenBank/DDBJ databases">
        <title>The transcriptome of the halophilic microalga Tetraselmis sp. GSL018 isolated from the Great Salt Lake, Utah.</title>
        <authorList>
            <person name="Jinkerson R.E."/>
            <person name="D'Adamo S."/>
            <person name="Posewitz M.C."/>
        </authorList>
    </citation>
    <scope>NUCLEOTIDE SEQUENCE</scope>
    <source>
        <strain evidence="2">GSL018</strain>
    </source>
</reference>
<organism evidence="2">
    <name type="scientific">Tetraselmis sp. GSL018</name>
    <dbReference type="NCBI Taxonomy" id="582737"/>
    <lineage>
        <taxon>Eukaryota</taxon>
        <taxon>Viridiplantae</taxon>
        <taxon>Chlorophyta</taxon>
        <taxon>core chlorophytes</taxon>
        <taxon>Chlorodendrophyceae</taxon>
        <taxon>Chlorodendrales</taxon>
        <taxon>Chlorodendraceae</taxon>
        <taxon>Tetraselmis</taxon>
    </lineage>
</organism>
<dbReference type="AlphaFoldDB" id="A0A061RSZ6"/>